<feature type="compositionally biased region" description="Low complexity" evidence="2">
    <location>
        <begin position="264"/>
        <end position="288"/>
    </location>
</feature>
<organism evidence="4 5">
    <name type="scientific">Streptomyces roseicoloratus</name>
    <dbReference type="NCBI Taxonomy" id="2508722"/>
    <lineage>
        <taxon>Bacteria</taxon>
        <taxon>Bacillati</taxon>
        <taxon>Actinomycetota</taxon>
        <taxon>Actinomycetes</taxon>
        <taxon>Kitasatosporales</taxon>
        <taxon>Streptomycetaceae</taxon>
        <taxon>Streptomyces</taxon>
    </lineage>
</organism>
<dbReference type="Pfam" id="PF00329">
    <property type="entry name" value="Complex1_30kDa"/>
    <property type="match status" value="1"/>
</dbReference>
<dbReference type="InterPro" id="IPR001268">
    <property type="entry name" value="NADH_UbQ_OxRdtase_30kDa_su"/>
</dbReference>
<evidence type="ECO:0000259" key="3">
    <source>
        <dbReference type="Pfam" id="PF00329"/>
    </source>
</evidence>
<dbReference type="PANTHER" id="PTHR10884:SF14">
    <property type="entry name" value="NADH DEHYDROGENASE [UBIQUINONE] IRON-SULFUR PROTEIN 3, MITOCHONDRIAL"/>
    <property type="match status" value="1"/>
</dbReference>
<name>A0ABY9RWI5_9ACTN</name>
<feature type="compositionally biased region" description="Low complexity" evidence="2">
    <location>
        <begin position="209"/>
        <end position="219"/>
    </location>
</feature>
<dbReference type="SUPFAM" id="SSF143243">
    <property type="entry name" value="Nqo5-like"/>
    <property type="match status" value="1"/>
</dbReference>
<feature type="compositionally biased region" description="Basic residues" evidence="2">
    <location>
        <begin position="289"/>
        <end position="309"/>
    </location>
</feature>
<comment type="similarity">
    <text evidence="1">Belongs to the complex I 30 kDa subunit family.</text>
</comment>
<dbReference type="InterPro" id="IPR037232">
    <property type="entry name" value="NADH_quin_OxRdtase_su_C/D-like"/>
</dbReference>
<dbReference type="RefSeq" id="WP_309548555.1">
    <property type="nucleotide sequence ID" value="NZ_CP133762.1"/>
</dbReference>
<accession>A0ABY9RWI5</accession>
<feature type="compositionally biased region" description="Basic and acidic residues" evidence="2">
    <location>
        <begin position="170"/>
        <end position="179"/>
    </location>
</feature>
<feature type="compositionally biased region" description="Basic residues" evidence="2">
    <location>
        <begin position="320"/>
        <end position="346"/>
    </location>
</feature>
<proteinExistence type="inferred from homology"/>
<feature type="domain" description="NADH:ubiquinone oxidoreductase 30kDa subunit" evidence="3">
    <location>
        <begin position="40"/>
        <end position="160"/>
    </location>
</feature>
<evidence type="ECO:0000256" key="1">
    <source>
        <dbReference type="ARBA" id="ARBA00007569"/>
    </source>
</evidence>
<feature type="compositionally biased region" description="Low complexity" evidence="2">
    <location>
        <begin position="361"/>
        <end position="378"/>
    </location>
</feature>
<protein>
    <submittedName>
        <fullName evidence="4">NADH-quinone oxidoreductase subunit C</fullName>
    </submittedName>
</protein>
<evidence type="ECO:0000313" key="5">
    <source>
        <dbReference type="Proteomes" id="UP001250858"/>
    </source>
</evidence>
<dbReference type="Gene3D" id="3.30.460.80">
    <property type="entry name" value="NADH:ubiquinone oxidoreductase, 30kDa subunit"/>
    <property type="match status" value="1"/>
</dbReference>
<sequence length="441" mass="47973">MNAYDPHAYDTHAYDALPDSVTEIFGEEATAERAYDLLTVDVPTASWIAALEIARDKLGLTYFDWLSAVDEPGTGFRVSAHVASVDRGNVRRLLVRTTVPHSAPSLPSAVEVYAGAAWHERETYEMFGVTFTDHPHLVHLLLPENFEGHPLRKDFVLAARVAKAWPGAKEPGESHDPNAPKRRQMLPPGVPDPNDWGPLKGQLPPAPSRPARGAAAAGDRPARRTRTAAEATTPRRTRTAGEGSASRRPEAAAAPSPTAPTPAAPETSTASPEAASPEATAPATGTAPRRLRRARAVTVRRARARRASARRPPPREARRSPRWPRRARAAPGRRARARRASARRPPRREARRPSAPRRRAPAAPTPRGTTPARPSTRSSRPRPRPRPRPPRAKPRRRSRPRGRGRRRRAHPGAKSTGDPDPTPDRTPGAKPTPDPDGGDSA</sequence>
<evidence type="ECO:0000256" key="2">
    <source>
        <dbReference type="SAM" id="MobiDB-lite"/>
    </source>
</evidence>
<dbReference type="Proteomes" id="UP001250858">
    <property type="component" value="Chromosome"/>
</dbReference>
<feature type="compositionally biased region" description="Basic residues" evidence="2">
    <location>
        <begin position="379"/>
        <end position="411"/>
    </location>
</feature>
<feature type="region of interest" description="Disordered" evidence="2">
    <location>
        <begin position="167"/>
        <end position="441"/>
    </location>
</feature>
<reference evidence="4 5" key="1">
    <citation type="submission" date="2023-09" db="EMBL/GenBank/DDBJ databases">
        <title>Complete genome of Streptomyces roseicoloratus T14.</title>
        <authorList>
            <person name="Bashizi T."/>
            <person name="Kim M.-J."/>
            <person name="Lee G."/>
            <person name="Tagele S.B."/>
            <person name="Shin J.-H."/>
        </authorList>
    </citation>
    <scope>NUCLEOTIDE SEQUENCE [LARGE SCALE GENOMIC DNA]</scope>
    <source>
        <strain evidence="4 5">T14</strain>
    </source>
</reference>
<gene>
    <name evidence="4" type="ORF">RGF97_12965</name>
</gene>
<evidence type="ECO:0000313" key="4">
    <source>
        <dbReference type="EMBL" id="WMX45584.1"/>
    </source>
</evidence>
<feature type="compositionally biased region" description="Low complexity" evidence="2">
    <location>
        <begin position="228"/>
        <end position="244"/>
    </location>
</feature>
<dbReference type="EMBL" id="CP133762">
    <property type="protein sequence ID" value="WMX45584.1"/>
    <property type="molecule type" value="Genomic_DNA"/>
</dbReference>
<keyword evidence="5" id="KW-1185">Reference proteome</keyword>
<dbReference type="PANTHER" id="PTHR10884">
    <property type="entry name" value="NADH DEHYDROGENASE UBIQUINONE IRON-SULFUR PROTEIN 3"/>
    <property type="match status" value="1"/>
</dbReference>